<dbReference type="AlphaFoldDB" id="A0A9P8A4R1"/>
<reference evidence="3" key="1">
    <citation type="submission" date="2021-07" db="EMBL/GenBank/DDBJ databases">
        <title>Draft genome of Mortierella alpina, strain LL118, isolated from an aspen leaf litter sample.</title>
        <authorList>
            <person name="Yang S."/>
            <person name="Vinatzer B.A."/>
        </authorList>
    </citation>
    <scope>NUCLEOTIDE SEQUENCE</scope>
    <source>
        <strain evidence="3">LL118</strain>
    </source>
</reference>
<protein>
    <recommendedName>
        <fullName evidence="2">Membrane anchor Opy2 N-terminal domain-containing protein</fullName>
    </recommendedName>
</protein>
<feature type="domain" description="Membrane anchor Opy2 N-terminal" evidence="2">
    <location>
        <begin position="87"/>
        <end position="120"/>
    </location>
</feature>
<feature type="chain" id="PRO_5040510302" description="Membrane anchor Opy2 N-terminal domain-containing protein" evidence="1">
    <location>
        <begin position="27"/>
        <end position="121"/>
    </location>
</feature>
<evidence type="ECO:0000256" key="1">
    <source>
        <dbReference type="SAM" id="SignalP"/>
    </source>
</evidence>
<dbReference type="EMBL" id="JAIFTL010000156">
    <property type="protein sequence ID" value="KAG9322287.1"/>
    <property type="molecule type" value="Genomic_DNA"/>
</dbReference>
<evidence type="ECO:0000259" key="2">
    <source>
        <dbReference type="Pfam" id="PF09463"/>
    </source>
</evidence>
<keyword evidence="1" id="KW-0732">Signal</keyword>
<sequence>MLSNKAFKILIVLGAALAMLSSSVDAAPASAVEAAKGESCIRCFAPPMCPPCAADETCVIVPADCHSCGSGTCTKKAPTKRASSSRCIQCFAPPTCPPCKAGTKCVIVPATCDDCGRGYCA</sequence>
<dbReference type="InterPro" id="IPR018571">
    <property type="entry name" value="Membrane_anchor_Opy2_N"/>
</dbReference>
<accession>A0A9P8A4R1</accession>
<comment type="caution">
    <text evidence="3">The sequence shown here is derived from an EMBL/GenBank/DDBJ whole genome shotgun (WGS) entry which is preliminary data.</text>
</comment>
<feature type="signal peptide" evidence="1">
    <location>
        <begin position="1"/>
        <end position="26"/>
    </location>
</feature>
<name>A0A9P8A4R1_MORAP</name>
<evidence type="ECO:0000313" key="3">
    <source>
        <dbReference type="EMBL" id="KAG9322287.1"/>
    </source>
</evidence>
<dbReference type="Pfam" id="PF09463">
    <property type="entry name" value="Opy2"/>
    <property type="match status" value="1"/>
</dbReference>
<gene>
    <name evidence="3" type="ORF">KVV02_006710</name>
</gene>
<organism evidence="3 4">
    <name type="scientific">Mortierella alpina</name>
    <name type="common">Oleaginous fungus</name>
    <name type="synonym">Mortierella renispora</name>
    <dbReference type="NCBI Taxonomy" id="64518"/>
    <lineage>
        <taxon>Eukaryota</taxon>
        <taxon>Fungi</taxon>
        <taxon>Fungi incertae sedis</taxon>
        <taxon>Mucoromycota</taxon>
        <taxon>Mortierellomycotina</taxon>
        <taxon>Mortierellomycetes</taxon>
        <taxon>Mortierellales</taxon>
        <taxon>Mortierellaceae</taxon>
        <taxon>Mortierella</taxon>
    </lineage>
</organism>
<evidence type="ECO:0000313" key="4">
    <source>
        <dbReference type="Proteomes" id="UP000717515"/>
    </source>
</evidence>
<dbReference type="Proteomes" id="UP000717515">
    <property type="component" value="Unassembled WGS sequence"/>
</dbReference>
<proteinExistence type="predicted"/>